<reference evidence="2" key="1">
    <citation type="submission" date="2023-03" db="EMBL/GenBank/DDBJ databases">
        <title>Massive genome expansion in bonnet fungi (Mycena s.s.) driven by repeated elements and novel gene families across ecological guilds.</title>
        <authorList>
            <consortium name="Lawrence Berkeley National Laboratory"/>
            <person name="Harder C.B."/>
            <person name="Miyauchi S."/>
            <person name="Viragh M."/>
            <person name="Kuo A."/>
            <person name="Thoen E."/>
            <person name="Andreopoulos B."/>
            <person name="Lu D."/>
            <person name="Skrede I."/>
            <person name="Drula E."/>
            <person name="Henrissat B."/>
            <person name="Morin E."/>
            <person name="Kohler A."/>
            <person name="Barry K."/>
            <person name="LaButti K."/>
            <person name="Morin E."/>
            <person name="Salamov A."/>
            <person name="Lipzen A."/>
            <person name="Mereny Z."/>
            <person name="Hegedus B."/>
            <person name="Baldrian P."/>
            <person name="Stursova M."/>
            <person name="Weitz H."/>
            <person name="Taylor A."/>
            <person name="Grigoriev I.V."/>
            <person name="Nagy L.G."/>
            <person name="Martin F."/>
            <person name="Kauserud H."/>
        </authorList>
    </citation>
    <scope>NUCLEOTIDE SEQUENCE</scope>
    <source>
        <strain evidence="2">9284</strain>
    </source>
</reference>
<accession>A0AAD7FKQ4</accession>
<proteinExistence type="predicted"/>
<protein>
    <submittedName>
        <fullName evidence="2">Uncharacterized protein</fullName>
    </submittedName>
</protein>
<feature type="compositionally biased region" description="Polar residues" evidence="1">
    <location>
        <begin position="156"/>
        <end position="172"/>
    </location>
</feature>
<gene>
    <name evidence="2" type="ORF">FB45DRAFT_923927</name>
</gene>
<feature type="compositionally biased region" description="Basic residues" evidence="1">
    <location>
        <begin position="1"/>
        <end position="11"/>
    </location>
</feature>
<feature type="region of interest" description="Disordered" evidence="1">
    <location>
        <begin position="25"/>
        <end position="45"/>
    </location>
</feature>
<dbReference type="AlphaFoldDB" id="A0AAD7FKQ4"/>
<feature type="region of interest" description="Disordered" evidence="1">
    <location>
        <begin position="152"/>
        <end position="173"/>
    </location>
</feature>
<sequence length="193" mass="21246">MMTVKSRKRSRKSDITRSRHHLIDRIPTSDNLSDQPYAPQSAVPSLGQGSSLFQTTMAGVENIYIRRFRPSDLSQVRALLLEGFVTSEGSVTVVAQRRALLKPPSLLSYLLAGFGVTLLSRGLNTLTASSGHYSARLDSRSSWLSGTHKICDPSASRRSSPTLATSRSTTASPARCSWPHFEGIKILCISRRW</sequence>
<evidence type="ECO:0000313" key="2">
    <source>
        <dbReference type="EMBL" id="KAJ7624639.1"/>
    </source>
</evidence>
<name>A0AAD7FKQ4_9AGAR</name>
<dbReference type="Proteomes" id="UP001221142">
    <property type="component" value="Unassembled WGS sequence"/>
</dbReference>
<organism evidence="2 3">
    <name type="scientific">Roridomyces roridus</name>
    <dbReference type="NCBI Taxonomy" id="1738132"/>
    <lineage>
        <taxon>Eukaryota</taxon>
        <taxon>Fungi</taxon>
        <taxon>Dikarya</taxon>
        <taxon>Basidiomycota</taxon>
        <taxon>Agaricomycotina</taxon>
        <taxon>Agaricomycetes</taxon>
        <taxon>Agaricomycetidae</taxon>
        <taxon>Agaricales</taxon>
        <taxon>Marasmiineae</taxon>
        <taxon>Mycenaceae</taxon>
        <taxon>Roridomyces</taxon>
    </lineage>
</organism>
<dbReference type="EMBL" id="JARKIF010000013">
    <property type="protein sequence ID" value="KAJ7624639.1"/>
    <property type="molecule type" value="Genomic_DNA"/>
</dbReference>
<evidence type="ECO:0000256" key="1">
    <source>
        <dbReference type="SAM" id="MobiDB-lite"/>
    </source>
</evidence>
<comment type="caution">
    <text evidence="2">The sequence shown here is derived from an EMBL/GenBank/DDBJ whole genome shotgun (WGS) entry which is preliminary data.</text>
</comment>
<keyword evidence="3" id="KW-1185">Reference proteome</keyword>
<evidence type="ECO:0000313" key="3">
    <source>
        <dbReference type="Proteomes" id="UP001221142"/>
    </source>
</evidence>
<feature type="region of interest" description="Disordered" evidence="1">
    <location>
        <begin position="1"/>
        <end position="20"/>
    </location>
</feature>